<evidence type="ECO:0008006" key="4">
    <source>
        <dbReference type="Google" id="ProtNLM"/>
    </source>
</evidence>
<feature type="compositionally biased region" description="Polar residues" evidence="1">
    <location>
        <begin position="121"/>
        <end position="133"/>
    </location>
</feature>
<feature type="non-terminal residue" evidence="2">
    <location>
        <position position="1"/>
    </location>
</feature>
<feature type="region of interest" description="Disordered" evidence="1">
    <location>
        <begin position="114"/>
        <end position="133"/>
    </location>
</feature>
<feature type="non-terminal residue" evidence="2">
    <location>
        <position position="133"/>
    </location>
</feature>
<dbReference type="HOGENOM" id="CLU_138299_0_0_1"/>
<dbReference type="AlphaFoldDB" id="A0A0D0A561"/>
<evidence type="ECO:0000256" key="1">
    <source>
        <dbReference type="SAM" id="MobiDB-lite"/>
    </source>
</evidence>
<reference evidence="2 3" key="1">
    <citation type="submission" date="2014-04" db="EMBL/GenBank/DDBJ databases">
        <authorList>
            <consortium name="DOE Joint Genome Institute"/>
            <person name="Kuo A."/>
            <person name="Ruytinx J."/>
            <person name="Rineau F."/>
            <person name="Colpaert J."/>
            <person name="Kohler A."/>
            <person name="Nagy L.G."/>
            <person name="Floudas D."/>
            <person name="Copeland A."/>
            <person name="Barry K.W."/>
            <person name="Cichocki N."/>
            <person name="Veneault-Fourrey C."/>
            <person name="LaButti K."/>
            <person name="Lindquist E.A."/>
            <person name="Lipzen A."/>
            <person name="Lundell T."/>
            <person name="Morin E."/>
            <person name="Murat C."/>
            <person name="Sun H."/>
            <person name="Tunlid A."/>
            <person name="Henrissat B."/>
            <person name="Grigoriev I.V."/>
            <person name="Hibbett D.S."/>
            <person name="Martin F."/>
            <person name="Nordberg H.P."/>
            <person name="Cantor M.N."/>
            <person name="Hua S.X."/>
        </authorList>
    </citation>
    <scope>NUCLEOTIDE SEQUENCE [LARGE SCALE GENOMIC DNA]</scope>
    <source>
        <strain evidence="2 3">UH-Slu-Lm8-n1</strain>
    </source>
</reference>
<dbReference type="EMBL" id="KN835175">
    <property type="protein sequence ID" value="KIK45265.1"/>
    <property type="molecule type" value="Genomic_DNA"/>
</dbReference>
<evidence type="ECO:0000313" key="2">
    <source>
        <dbReference type="EMBL" id="KIK45265.1"/>
    </source>
</evidence>
<accession>A0A0D0A561</accession>
<evidence type="ECO:0000313" key="3">
    <source>
        <dbReference type="Proteomes" id="UP000054485"/>
    </source>
</evidence>
<keyword evidence="3" id="KW-1185">Reference proteome</keyword>
<name>A0A0D0A561_9AGAM</name>
<dbReference type="Proteomes" id="UP000054485">
    <property type="component" value="Unassembled WGS sequence"/>
</dbReference>
<reference evidence="3" key="2">
    <citation type="submission" date="2015-01" db="EMBL/GenBank/DDBJ databases">
        <title>Evolutionary Origins and Diversification of the Mycorrhizal Mutualists.</title>
        <authorList>
            <consortium name="DOE Joint Genome Institute"/>
            <consortium name="Mycorrhizal Genomics Consortium"/>
            <person name="Kohler A."/>
            <person name="Kuo A."/>
            <person name="Nagy L.G."/>
            <person name="Floudas D."/>
            <person name="Copeland A."/>
            <person name="Barry K.W."/>
            <person name="Cichocki N."/>
            <person name="Veneault-Fourrey C."/>
            <person name="LaButti K."/>
            <person name="Lindquist E.A."/>
            <person name="Lipzen A."/>
            <person name="Lundell T."/>
            <person name="Morin E."/>
            <person name="Murat C."/>
            <person name="Riley R."/>
            <person name="Ohm R."/>
            <person name="Sun H."/>
            <person name="Tunlid A."/>
            <person name="Henrissat B."/>
            <person name="Grigoriev I.V."/>
            <person name="Hibbett D.S."/>
            <person name="Martin F."/>
        </authorList>
    </citation>
    <scope>NUCLEOTIDE SEQUENCE [LARGE SCALE GENOMIC DNA]</scope>
    <source>
        <strain evidence="3">UH-Slu-Lm8-n1</strain>
    </source>
</reference>
<proteinExistence type="predicted"/>
<protein>
    <recommendedName>
        <fullName evidence="4">CCHC-type domain-containing protein</fullName>
    </recommendedName>
</protein>
<organism evidence="2 3">
    <name type="scientific">Suillus luteus UH-Slu-Lm8-n1</name>
    <dbReference type="NCBI Taxonomy" id="930992"/>
    <lineage>
        <taxon>Eukaryota</taxon>
        <taxon>Fungi</taxon>
        <taxon>Dikarya</taxon>
        <taxon>Basidiomycota</taxon>
        <taxon>Agaricomycotina</taxon>
        <taxon>Agaricomycetes</taxon>
        <taxon>Agaricomycetidae</taxon>
        <taxon>Boletales</taxon>
        <taxon>Suillineae</taxon>
        <taxon>Suillaceae</taxon>
        <taxon>Suillus</taxon>
    </lineage>
</organism>
<dbReference type="STRING" id="930992.A0A0D0A561"/>
<dbReference type="InParanoid" id="A0A0D0A561"/>
<dbReference type="OrthoDB" id="2800503at2759"/>
<gene>
    <name evidence="2" type="ORF">CY34DRAFT_46788</name>
</gene>
<sequence length="133" mass="15061">ANQAIRFGLTIEGRKVFRRKLIQEPTRCLKCHAIGGSHMAADCPQELDTCGTCGANHRTSTCGVDNPDLFFCVNCQTNDHAAWSRDCPTFIKKAEANRGRQEDARYIYFPTDDPLTWDTHPGQNEQWQNTDQD</sequence>